<sequence length="104" mass="11889">MIIRCWGEVNGTEVEFHPVLDRPDYWEGLAPRQPGLQDIDIWAESDNGARGHLQCSVQIQYYAETCARLLLLPYFASLINSYAVRTLPEKYLAGYHGCRRCQNG</sequence>
<dbReference type="Proteomes" id="UP000515860">
    <property type="component" value="Chromosome"/>
</dbReference>
<accession>A0A7G9G8M2</accession>
<dbReference type="RefSeq" id="WP_249328140.1">
    <property type="nucleotide sequence ID" value="NZ_CP060635.1"/>
</dbReference>
<dbReference type="EMBL" id="CP060635">
    <property type="protein sequence ID" value="QNM07154.1"/>
    <property type="molecule type" value="Genomic_DNA"/>
</dbReference>
<protein>
    <submittedName>
        <fullName evidence="1">Uncharacterized protein</fullName>
    </submittedName>
</protein>
<organism evidence="1 2">
    <name type="scientific">Wansuia hejianensis</name>
    <dbReference type="NCBI Taxonomy" id="2763667"/>
    <lineage>
        <taxon>Bacteria</taxon>
        <taxon>Bacillati</taxon>
        <taxon>Bacillota</taxon>
        <taxon>Clostridia</taxon>
        <taxon>Lachnospirales</taxon>
        <taxon>Lachnospiraceae</taxon>
        <taxon>Wansuia</taxon>
    </lineage>
</organism>
<dbReference type="AlphaFoldDB" id="A0A7G9G8M2"/>
<evidence type="ECO:0000313" key="2">
    <source>
        <dbReference type="Proteomes" id="UP000515860"/>
    </source>
</evidence>
<name>A0A7G9G8M2_9FIRM</name>
<reference evidence="1 2" key="1">
    <citation type="submission" date="2020-08" db="EMBL/GenBank/DDBJ databases">
        <authorList>
            <person name="Liu C."/>
            <person name="Sun Q."/>
        </authorList>
    </citation>
    <scope>NUCLEOTIDE SEQUENCE [LARGE SCALE GENOMIC DNA]</scope>
    <source>
        <strain evidence="1 2">NSJ-29</strain>
    </source>
</reference>
<dbReference type="KEGG" id="whj:H9Q79_09275"/>
<proteinExistence type="predicted"/>
<gene>
    <name evidence="1" type="ORF">H9Q79_09275</name>
</gene>
<evidence type="ECO:0000313" key="1">
    <source>
        <dbReference type="EMBL" id="QNM07154.1"/>
    </source>
</evidence>
<keyword evidence="2" id="KW-1185">Reference proteome</keyword>